<evidence type="ECO:0000259" key="4">
    <source>
        <dbReference type="PROSITE" id="PS51384"/>
    </source>
</evidence>
<evidence type="ECO:0000313" key="6">
    <source>
        <dbReference type="Proteomes" id="UP001597229"/>
    </source>
</evidence>
<sequence length="596" mass="63207">MGIATGQIPMQPRGIWTTYDAFFALTKSPALGMIRARLVADARGGVRGNGQAEPSSMGGGPLLAADGSGTLEISRAGELIASAPVVDGLVQLAGTPREWVGELDEVHPLTLEEAGVSLWDVETAQVSIVNLATVRALSAAAGVDLDPDRFRANVYVEGWEPWAELSVVGKRIRIGDAELEIFAPIERCRATSARPGGSEWDINVPALLGAHVGHGSCGVYARVCIPGDVRPGDTIREVCGEHRHLEGPDSDLISSGTPRAATVLKALPSTEETVSIELVDPYGLLEHARPGQYLRIHGGDAVRGWRNYTISATSPSSVRITIRREADGRFSPWVCGLGADDQVLVSGPYGDAVLSEGTTPIAIATAGIGITPALRIMQHLASTGSSRTVSVMHVARSRDAVPHWGELESAAAALSDCTVTLFLTSEDVVPMGSSVRMGRPGREDFKAQLSGDARRDPDIFVCGPQTFVADVVDVARDAGLDESRIHRDPFYSPPDPMLQRRPVTDPGPFTVRWGGDDKSRWTPASGDLLQLAERSGRRVPSTCRSGICGTCATPVQGDTAYLVEPFAEVPAGCVLLCVAVPTSDLTIEDPHKESQS</sequence>
<evidence type="ECO:0000259" key="2">
    <source>
        <dbReference type="PROSITE" id="PS51085"/>
    </source>
</evidence>
<evidence type="ECO:0000256" key="1">
    <source>
        <dbReference type="ARBA" id="ARBA00001974"/>
    </source>
</evidence>
<dbReference type="Gene3D" id="3.10.20.30">
    <property type="match status" value="1"/>
</dbReference>
<protein>
    <submittedName>
        <fullName evidence="5">MOSC domain-containing protein</fullName>
    </submittedName>
</protein>
<dbReference type="Pfam" id="PF00111">
    <property type="entry name" value="Fer2"/>
    <property type="match status" value="1"/>
</dbReference>
<dbReference type="InterPro" id="IPR017938">
    <property type="entry name" value="Riboflavin_synthase-like_b-brl"/>
</dbReference>
<dbReference type="InterPro" id="IPR006058">
    <property type="entry name" value="2Fe2S_fd_BS"/>
</dbReference>
<dbReference type="InterPro" id="IPR036010">
    <property type="entry name" value="2Fe-2S_ferredoxin-like_sf"/>
</dbReference>
<name>A0ABW3VWC7_9ACTN</name>
<dbReference type="Pfam" id="PF00175">
    <property type="entry name" value="NAD_binding_1"/>
    <property type="match status" value="1"/>
</dbReference>
<dbReference type="InterPro" id="IPR005302">
    <property type="entry name" value="MoCF_Sase_C"/>
</dbReference>
<organism evidence="5 6">
    <name type="scientific">Nocardioides ginsengisoli</name>
    <dbReference type="NCBI Taxonomy" id="363868"/>
    <lineage>
        <taxon>Bacteria</taxon>
        <taxon>Bacillati</taxon>
        <taxon>Actinomycetota</taxon>
        <taxon>Actinomycetes</taxon>
        <taxon>Propionibacteriales</taxon>
        <taxon>Nocardioidaceae</taxon>
        <taxon>Nocardioides</taxon>
    </lineage>
</organism>
<reference evidence="6" key="1">
    <citation type="journal article" date="2019" name="Int. J. Syst. Evol. Microbiol.">
        <title>The Global Catalogue of Microorganisms (GCM) 10K type strain sequencing project: providing services to taxonomists for standard genome sequencing and annotation.</title>
        <authorList>
            <consortium name="The Broad Institute Genomics Platform"/>
            <consortium name="The Broad Institute Genome Sequencing Center for Infectious Disease"/>
            <person name="Wu L."/>
            <person name="Ma J."/>
        </authorList>
    </citation>
    <scope>NUCLEOTIDE SEQUENCE [LARGE SCALE GENOMIC DNA]</scope>
    <source>
        <strain evidence="6">CCUG 52478</strain>
    </source>
</reference>
<dbReference type="InterPro" id="IPR012675">
    <property type="entry name" value="Beta-grasp_dom_sf"/>
</dbReference>
<dbReference type="SUPFAM" id="SSF52343">
    <property type="entry name" value="Ferredoxin reductase-like, C-terminal NADP-linked domain"/>
    <property type="match status" value="1"/>
</dbReference>
<dbReference type="Gene3D" id="2.40.33.20">
    <property type="entry name" value="PK beta-barrel domain-like"/>
    <property type="match status" value="1"/>
</dbReference>
<dbReference type="PROSITE" id="PS51085">
    <property type="entry name" value="2FE2S_FER_2"/>
    <property type="match status" value="1"/>
</dbReference>
<accession>A0ABW3VWC7</accession>
<dbReference type="Gene3D" id="3.40.50.80">
    <property type="entry name" value="Nucleotide-binding domain of ferredoxin-NADP reductase (FNR) module"/>
    <property type="match status" value="1"/>
</dbReference>
<feature type="domain" description="MOSC" evidence="3">
    <location>
        <begin position="98"/>
        <end position="238"/>
    </location>
</feature>
<dbReference type="InterPro" id="IPR011037">
    <property type="entry name" value="Pyrv_Knase-like_insert_dom_sf"/>
</dbReference>
<dbReference type="PANTHER" id="PTHR47354:SF5">
    <property type="entry name" value="PROTEIN RFBI"/>
    <property type="match status" value="1"/>
</dbReference>
<dbReference type="EMBL" id="JBHTLX010000005">
    <property type="protein sequence ID" value="MFD1246855.1"/>
    <property type="molecule type" value="Genomic_DNA"/>
</dbReference>
<comment type="caution">
    <text evidence="5">The sequence shown here is derived from an EMBL/GenBank/DDBJ whole genome shotgun (WGS) entry which is preliminary data.</text>
</comment>
<dbReference type="InterPro" id="IPR050415">
    <property type="entry name" value="MRET"/>
</dbReference>
<keyword evidence="6" id="KW-1185">Reference proteome</keyword>
<dbReference type="Pfam" id="PF03473">
    <property type="entry name" value="MOSC"/>
    <property type="match status" value="1"/>
</dbReference>
<gene>
    <name evidence="5" type="ORF">ACFQ3F_03550</name>
</gene>
<feature type="domain" description="2Fe-2S ferredoxin-type" evidence="2">
    <location>
        <begin position="509"/>
        <end position="593"/>
    </location>
</feature>
<dbReference type="Proteomes" id="UP001597229">
    <property type="component" value="Unassembled WGS sequence"/>
</dbReference>
<dbReference type="Gene3D" id="2.40.30.10">
    <property type="entry name" value="Translation factors"/>
    <property type="match status" value="1"/>
</dbReference>
<dbReference type="InterPro" id="IPR001433">
    <property type="entry name" value="OxRdtase_FAD/NAD-bd"/>
</dbReference>
<evidence type="ECO:0000313" key="5">
    <source>
        <dbReference type="EMBL" id="MFD1246855.1"/>
    </source>
</evidence>
<dbReference type="SUPFAM" id="SSF63380">
    <property type="entry name" value="Riboflavin synthase domain-like"/>
    <property type="match status" value="1"/>
</dbReference>
<proteinExistence type="predicted"/>
<evidence type="ECO:0000259" key="3">
    <source>
        <dbReference type="PROSITE" id="PS51340"/>
    </source>
</evidence>
<dbReference type="PROSITE" id="PS51384">
    <property type="entry name" value="FAD_FR"/>
    <property type="match status" value="1"/>
</dbReference>
<dbReference type="PROSITE" id="PS00197">
    <property type="entry name" value="2FE2S_FER_1"/>
    <property type="match status" value="1"/>
</dbReference>
<dbReference type="PROSITE" id="PS51340">
    <property type="entry name" value="MOSC"/>
    <property type="match status" value="1"/>
</dbReference>
<dbReference type="PANTHER" id="PTHR47354">
    <property type="entry name" value="NADH OXIDOREDUCTASE HCR"/>
    <property type="match status" value="1"/>
</dbReference>
<feature type="domain" description="FAD-binding FR-type" evidence="4">
    <location>
        <begin position="256"/>
        <end position="355"/>
    </location>
</feature>
<comment type="cofactor">
    <cofactor evidence="1">
        <name>FAD</name>
        <dbReference type="ChEBI" id="CHEBI:57692"/>
    </cofactor>
</comment>
<dbReference type="CDD" id="cd00207">
    <property type="entry name" value="fer2"/>
    <property type="match status" value="1"/>
</dbReference>
<dbReference type="RefSeq" id="WP_367917669.1">
    <property type="nucleotide sequence ID" value="NZ_BAABAC010000005.1"/>
</dbReference>
<dbReference type="SUPFAM" id="SSF50800">
    <property type="entry name" value="PK beta-barrel domain-like"/>
    <property type="match status" value="1"/>
</dbReference>
<dbReference type="SUPFAM" id="SSF54292">
    <property type="entry name" value="2Fe-2S ferredoxin-like"/>
    <property type="match status" value="1"/>
</dbReference>
<dbReference type="InterPro" id="IPR039261">
    <property type="entry name" value="FNR_nucleotide-bd"/>
</dbReference>
<dbReference type="InterPro" id="IPR001041">
    <property type="entry name" value="2Fe-2S_ferredoxin-type"/>
</dbReference>
<dbReference type="InterPro" id="IPR017927">
    <property type="entry name" value="FAD-bd_FR_type"/>
</dbReference>
<dbReference type="CDD" id="cd00322">
    <property type="entry name" value="FNR_like"/>
    <property type="match status" value="1"/>
</dbReference>